<evidence type="ECO:0000256" key="1">
    <source>
        <dbReference type="SAM" id="MobiDB-lite"/>
    </source>
</evidence>
<dbReference type="Proteomes" id="UP001497602">
    <property type="component" value="Unassembled WGS sequence"/>
</dbReference>
<accession>A0ABM9PH70</accession>
<reference evidence="2 3" key="1">
    <citation type="submission" date="2024-05" db="EMBL/GenBank/DDBJ databases">
        <authorList>
            <person name="Duchaud E."/>
        </authorList>
    </citation>
    <scope>NUCLEOTIDE SEQUENCE [LARGE SCALE GENOMIC DNA]</scope>
    <source>
        <strain evidence="2">Ena-SAMPLE-TAB-13-05-2024-13:56:06:370-140305</strain>
    </source>
</reference>
<proteinExistence type="predicted"/>
<protein>
    <submittedName>
        <fullName evidence="2">Uncharacterized protein</fullName>
    </submittedName>
</protein>
<sequence length="230" mass="26628">MNKKNVLTIIVEFLKRLFGKECDCEECIEKGSERGIFCYKDEGRTEEMLSYPEVIEMLKHYDLTRIEPVERMLGYEDSRVNTFDFLQFKKYLGHIENLSKKAGIRITGISFINTVKPNHDEKEKGYGSLIYIPTTTMNGEQIAFDPVQSANRGKLVTFREMLAEYGYNWIYDTEGAYKEGKRKDNNYSIENLQKQESQKSQNVQEFKSFALRGAEGESGAGNWGTRKPPY</sequence>
<organism evidence="2 3">
    <name type="scientific">Tenacibaculum vairaonense</name>
    <dbReference type="NCBI Taxonomy" id="3137860"/>
    <lineage>
        <taxon>Bacteria</taxon>
        <taxon>Pseudomonadati</taxon>
        <taxon>Bacteroidota</taxon>
        <taxon>Flavobacteriia</taxon>
        <taxon>Flavobacteriales</taxon>
        <taxon>Flavobacteriaceae</taxon>
        <taxon>Tenacibaculum</taxon>
    </lineage>
</organism>
<gene>
    <name evidence="2" type="ORF">T190115A13A_110090</name>
</gene>
<comment type="caution">
    <text evidence="2">The sequence shown here is derived from an EMBL/GenBank/DDBJ whole genome shotgun (WGS) entry which is preliminary data.</text>
</comment>
<keyword evidence="3" id="KW-1185">Reference proteome</keyword>
<feature type="region of interest" description="Disordered" evidence="1">
    <location>
        <begin position="211"/>
        <end position="230"/>
    </location>
</feature>
<evidence type="ECO:0000313" key="3">
    <source>
        <dbReference type="Proteomes" id="UP001497602"/>
    </source>
</evidence>
<evidence type="ECO:0000313" key="2">
    <source>
        <dbReference type="EMBL" id="CAL2104954.1"/>
    </source>
</evidence>
<dbReference type="EMBL" id="CAXJRC010000002">
    <property type="protein sequence ID" value="CAL2104954.1"/>
    <property type="molecule type" value="Genomic_DNA"/>
</dbReference>
<name>A0ABM9PH70_9FLAO</name>
<dbReference type="RefSeq" id="WP_348736691.1">
    <property type="nucleotide sequence ID" value="NZ_CAXJRC010000002.1"/>
</dbReference>